<dbReference type="Gene3D" id="1.10.510.10">
    <property type="entry name" value="Transferase(Phosphotransferase) domain 1"/>
    <property type="match status" value="1"/>
</dbReference>
<evidence type="ECO:0000256" key="4">
    <source>
        <dbReference type="ARBA" id="ARBA00022737"/>
    </source>
</evidence>
<evidence type="ECO:0000256" key="7">
    <source>
        <dbReference type="ARBA" id="ARBA00022840"/>
    </source>
</evidence>
<dbReference type="Pfam" id="PF01657">
    <property type="entry name" value="Stress-antifung"/>
    <property type="match status" value="2"/>
</dbReference>
<dbReference type="InterPro" id="IPR001245">
    <property type="entry name" value="Ser-Thr/Tyr_kinase_cat_dom"/>
</dbReference>
<dbReference type="InterPro" id="IPR038408">
    <property type="entry name" value="GNK2_sf"/>
</dbReference>
<keyword evidence="1" id="KW-0723">Serine/threonine-protein kinase</keyword>
<keyword evidence="8" id="KW-0675">Receptor</keyword>
<accession>A0A8J4REJ9</accession>
<evidence type="ECO:0000259" key="12">
    <source>
        <dbReference type="PROSITE" id="PS51473"/>
    </source>
</evidence>
<dbReference type="PROSITE" id="PS50011">
    <property type="entry name" value="PROTEIN_KINASE_DOM"/>
    <property type="match status" value="1"/>
</dbReference>
<dbReference type="PROSITE" id="PS51473">
    <property type="entry name" value="GNK2"/>
    <property type="match status" value="2"/>
</dbReference>
<evidence type="ECO:0008006" key="15">
    <source>
        <dbReference type="Google" id="ProtNLM"/>
    </source>
</evidence>
<reference evidence="13" key="1">
    <citation type="submission" date="2020-03" db="EMBL/GenBank/DDBJ databases">
        <title>Castanea mollissima Vanexum genome sequencing.</title>
        <authorList>
            <person name="Staton M."/>
        </authorList>
    </citation>
    <scope>NUCLEOTIDE SEQUENCE</scope>
    <source>
        <tissue evidence="13">Leaf</tissue>
    </source>
</reference>
<evidence type="ECO:0000256" key="9">
    <source>
        <dbReference type="SAM" id="MobiDB-lite"/>
    </source>
</evidence>
<keyword evidence="10" id="KW-0472">Membrane</keyword>
<dbReference type="InterPro" id="IPR052059">
    <property type="entry name" value="CR_Ser/Thr_kinase"/>
</dbReference>
<feature type="transmembrane region" description="Helical" evidence="10">
    <location>
        <begin position="289"/>
        <end position="314"/>
    </location>
</feature>
<evidence type="ECO:0000313" key="13">
    <source>
        <dbReference type="EMBL" id="KAF3962989.1"/>
    </source>
</evidence>
<evidence type="ECO:0000256" key="10">
    <source>
        <dbReference type="SAM" id="Phobius"/>
    </source>
</evidence>
<evidence type="ECO:0000256" key="5">
    <source>
        <dbReference type="ARBA" id="ARBA00022741"/>
    </source>
</evidence>
<feature type="domain" description="Gnk2-homologous" evidence="12">
    <location>
        <begin position="58"/>
        <end position="159"/>
    </location>
</feature>
<evidence type="ECO:0000313" key="14">
    <source>
        <dbReference type="Proteomes" id="UP000737018"/>
    </source>
</evidence>
<proteinExistence type="predicted"/>
<dbReference type="InterPro" id="IPR002902">
    <property type="entry name" value="GNK2"/>
</dbReference>
<feature type="transmembrane region" description="Helical" evidence="10">
    <location>
        <begin position="37"/>
        <end position="54"/>
    </location>
</feature>
<keyword evidence="6" id="KW-0418">Kinase</keyword>
<protein>
    <recommendedName>
        <fullName evidence="15">Cysteine-rich receptor-like protein kinase 42</fullName>
    </recommendedName>
</protein>
<dbReference type="InterPro" id="IPR000719">
    <property type="entry name" value="Prot_kinase_dom"/>
</dbReference>
<evidence type="ECO:0000256" key="1">
    <source>
        <dbReference type="ARBA" id="ARBA00022527"/>
    </source>
</evidence>
<feature type="compositionally biased region" description="Polar residues" evidence="9">
    <location>
        <begin position="624"/>
        <end position="637"/>
    </location>
</feature>
<dbReference type="CDD" id="cd23509">
    <property type="entry name" value="Gnk2-like"/>
    <property type="match status" value="2"/>
</dbReference>
<dbReference type="GO" id="GO:0005524">
    <property type="term" value="F:ATP binding"/>
    <property type="evidence" value="ECO:0007669"/>
    <property type="project" value="UniProtKB-KW"/>
</dbReference>
<comment type="caution">
    <text evidence="13">The sequence shown here is derived from an EMBL/GenBank/DDBJ whole genome shotgun (WGS) entry which is preliminary data.</text>
</comment>
<keyword evidence="5" id="KW-0547">Nucleotide-binding</keyword>
<sequence>MKRERAKEGDNHPFALFLTDSKTYETEETEHQTEHQMVFLIFFIFLFFFDVSLSDPQASLVGEFCGSIKLESSPNFIPNFISSMEEVSRKINDEHWGANSVLSTEPEIFTYAQCYGFLSHKDCLSCYSETRTRLPKCLPSNSARIYLDGCFFRYDTYNFFKESLNEKHDYVKCSLPTNVSKDVYIGNEFQEKVFKVIENVTDSAALNKGFALSGERGGLEPVYAMAQCWMTVDTKSCKECLLDARNKLRKCAPATGGRVMNSGCYLRYSTEKFFTDSTGEEDEAGSSKIGIIIASILSAIALSMFALFGALLGYKRISQKKKAQNNLNGVSVHVIESRLNFKYEILEKATNGFDSSRKLGQGGAGSVFKGTLPDGRIVAVKRLMFNTRQWVDEFFNEVNLISGIQHKNVVKLLGCSIEGPESLLVYEYVPNRSLDQILFDQSHISTGIAGTLGYMAPEYLVRGQLTEKADVYAFGVLVLEVVCGRKNSIFTQGSSSVLQSVWKNYKANKILECVDPSFDGGYSVREASNVLQIGLLCTQTSLTLRPYMSEVVRMLNDEEYIIPSPTQAPFLNASILSSDETNQYSAAKTSNSNFQTTTELSYYSSNHSFNEQLRTEVSSFHTAVESTTVDSAESSPSKGEPSKIR</sequence>
<dbReference type="FunFam" id="3.30.200.20:FF:000177">
    <property type="entry name" value="Cysteine-rich receptor-like protein kinase 2"/>
    <property type="match status" value="1"/>
</dbReference>
<keyword evidence="7" id="KW-0067">ATP-binding</keyword>
<dbReference type="Gene3D" id="3.30.200.20">
    <property type="entry name" value="Phosphorylase Kinase, domain 1"/>
    <property type="match status" value="1"/>
</dbReference>
<evidence type="ECO:0000256" key="2">
    <source>
        <dbReference type="ARBA" id="ARBA00022679"/>
    </source>
</evidence>
<keyword evidence="4" id="KW-0677">Repeat</keyword>
<name>A0A8J4REJ9_9ROSI</name>
<evidence type="ECO:0000259" key="11">
    <source>
        <dbReference type="PROSITE" id="PS50011"/>
    </source>
</evidence>
<dbReference type="GO" id="GO:0004674">
    <property type="term" value="F:protein serine/threonine kinase activity"/>
    <property type="evidence" value="ECO:0007669"/>
    <property type="project" value="UniProtKB-KW"/>
</dbReference>
<dbReference type="AlphaFoldDB" id="A0A8J4REJ9"/>
<gene>
    <name evidence="13" type="ORF">CMV_012568</name>
</gene>
<organism evidence="13 14">
    <name type="scientific">Castanea mollissima</name>
    <name type="common">Chinese chestnut</name>
    <dbReference type="NCBI Taxonomy" id="60419"/>
    <lineage>
        <taxon>Eukaryota</taxon>
        <taxon>Viridiplantae</taxon>
        <taxon>Streptophyta</taxon>
        <taxon>Embryophyta</taxon>
        <taxon>Tracheophyta</taxon>
        <taxon>Spermatophyta</taxon>
        <taxon>Magnoliopsida</taxon>
        <taxon>eudicotyledons</taxon>
        <taxon>Gunneridae</taxon>
        <taxon>Pentapetalae</taxon>
        <taxon>rosids</taxon>
        <taxon>fabids</taxon>
        <taxon>Fagales</taxon>
        <taxon>Fagaceae</taxon>
        <taxon>Castanea</taxon>
    </lineage>
</organism>
<keyword evidence="10" id="KW-1133">Transmembrane helix</keyword>
<dbReference type="SUPFAM" id="SSF56112">
    <property type="entry name" value="Protein kinase-like (PK-like)"/>
    <property type="match status" value="1"/>
</dbReference>
<dbReference type="PANTHER" id="PTHR47973">
    <property type="entry name" value="CYSTEINE-RICH RECEPTOR-LIKE PROTEIN KINASE 3"/>
    <property type="match status" value="1"/>
</dbReference>
<dbReference type="EMBL" id="JRKL02001620">
    <property type="protein sequence ID" value="KAF3962989.1"/>
    <property type="molecule type" value="Genomic_DNA"/>
</dbReference>
<keyword evidence="3" id="KW-0732">Signal</keyword>
<dbReference type="Gene3D" id="3.30.430.20">
    <property type="entry name" value="Gnk2 domain, C-X8-C-X2-C motif"/>
    <property type="match status" value="2"/>
</dbReference>
<keyword evidence="10" id="KW-0812">Transmembrane</keyword>
<feature type="region of interest" description="Disordered" evidence="9">
    <location>
        <begin position="624"/>
        <end position="645"/>
    </location>
</feature>
<evidence type="ECO:0000256" key="6">
    <source>
        <dbReference type="ARBA" id="ARBA00022777"/>
    </source>
</evidence>
<evidence type="ECO:0000256" key="3">
    <source>
        <dbReference type="ARBA" id="ARBA00022729"/>
    </source>
</evidence>
<dbReference type="InterPro" id="IPR011009">
    <property type="entry name" value="Kinase-like_dom_sf"/>
</dbReference>
<dbReference type="OrthoDB" id="1908121at2759"/>
<feature type="domain" description="Gnk2-homologous" evidence="12">
    <location>
        <begin position="171"/>
        <end position="273"/>
    </location>
</feature>
<dbReference type="Proteomes" id="UP000737018">
    <property type="component" value="Unassembled WGS sequence"/>
</dbReference>
<dbReference type="FunFam" id="3.30.430.20:FF:000015">
    <property type="entry name" value="Cysteine-rich receptor-like protein kinase 3"/>
    <property type="match status" value="1"/>
</dbReference>
<keyword evidence="14" id="KW-1185">Reference proteome</keyword>
<dbReference type="Pfam" id="PF07714">
    <property type="entry name" value="PK_Tyr_Ser-Thr"/>
    <property type="match status" value="2"/>
</dbReference>
<feature type="domain" description="Protein kinase" evidence="11">
    <location>
        <begin position="353"/>
        <end position="645"/>
    </location>
</feature>
<keyword evidence="2" id="KW-0808">Transferase</keyword>
<evidence type="ECO:0000256" key="8">
    <source>
        <dbReference type="ARBA" id="ARBA00023170"/>
    </source>
</evidence>